<sequence length="82" mass="8856">MSAQDYYNSGKPQDQPYVGGQPQGGYYPPQGGPPPQQGGYYPQQPQNSYQGQGGYGGPPPQGYQPYPQQGYQAQAPPQTVYV</sequence>
<evidence type="ECO:0000313" key="2">
    <source>
        <dbReference type="Proteomes" id="UP000541558"/>
    </source>
</evidence>
<gene>
    <name evidence="1" type="ORF">D9611_012810</name>
</gene>
<name>A0A8H5CB71_9AGAR</name>
<dbReference type="Proteomes" id="UP000541558">
    <property type="component" value="Unassembled WGS sequence"/>
</dbReference>
<proteinExistence type="predicted"/>
<organism evidence="1 2">
    <name type="scientific">Ephemerocybe angulata</name>
    <dbReference type="NCBI Taxonomy" id="980116"/>
    <lineage>
        <taxon>Eukaryota</taxon>
        <taxon>Fungi</taxon>
        <taxon>Dikarya</taxon>
        <taxon>Basidiomycota</taxon>
        <taxon>Agaricomycotina</taxon>
        <taxon>Agaricomycetes</taxon>
        <taxon>Agaricomycetidae</taxon>
        <taxon>Agaricales</taxon>
        <taxon>Agaricineae</taxon>
        <taxon>Psathyrellaceae</taxon>
        <taxon>Ephemerocybe</taxon>
    </lineage>
</organism>
<protein>
    <submittedName>
        <fullName evidence="1">Uncharacterized protein</fullName>
    </submittedName>
</protein>
<evidence type="ECO:0000313" key="1">
    <source>
        <dbReference type="EMBL" id="KAF5338612.1"/>
    </source>
</evidence>
<reference evidence="1 2" key="1">
    <citation type="journal article" date="2020" name="ISME J.">
        <title>Uncovering the hidden diversity of litter-decomposition mechanisms in mushroom-forming fungi.</title>
        <authorList>
            <person name="Floudas D."/>
            <person name="Bentzer J."/>
            <person name="Ahren D."/>
            <person name="Johansson T."/>
            <person name="Persson P."/>
            <person name="Tunlid A."/>
        </authorList>
    </citation>
    <scope>NUCLEOTIDE SEQUENCE [LARGE SCALE GENOMIC DNA]</scope>
    <source>
        <strain evidence="1 2">CBS 175.51</strain>
    </source>
</reference>
<comment type="caution">
    <text evidence="1">The sequence shown here is derived from an EMBL/GenBank/DDBJ whole genome shotgun (WGS) entry which is preliminary data.</text>
</comment>
<dbReference type="EMBL" id="JAACJK010000012">
    <property type="protein sequence ID" value="KAF5338612.1"/>
    <property type="molecule type" value="Genomic_DNA"/>
</dbReference>
<accession>A0A8H5CB71</accession>
<keyword evidence="2" id="KW-1185">Reference proteome</keyword>